<dbReference type="InterPro" id="IPR036526">
    <property type="entry name" value="C-N_Hydrolase_sf"/>
</dbReference>
<proteinExistence type="predicted"/>
<dbReference type="Pfam" id="PF00795">
    <property type="entry name" value="CN_hydrolase"/>
    <property type="match status" value="1"/>
</dbReference>
<dbReference type="OrthoDB" id="9811121at2"/>
<dbReference type="SUPFAM" id="SSF56317">
    <property type="entry name" value="Carbon-nitrogen hydrolase"/>
    <property type="match status" value="1"/>
</dbReference>
<evidence type="ECO:0000313" key="3">
    <source>
        <dbReference type="EMBL" id="SLN56481.1"/>
    </source>
</evidence>
<dbReference type="GO" id="GO:0004328">
    <property type="term" value="F:formamidase activity"/>
    <property type="evidence" value="ECO:0007669"/>
    <property type="project" value="UniProtKB-EC"/>
</dbReference>
<dbReference type="InterPro" id="IPR003010">
    <property type="entry name" value="C-N_Hydrolase"/>
</dbReference>
<dbReference type="PANTHER" id="PTHR43674:SF16">
    <property type="entry name" value="CARBON-NITROGEN FAMILY, PUTATIVE (AFU_ORTHOLOGUE AFUA_5G02350)-RELATED"/>
    <property type="match status" value="1"/>
</dbReference>
<dbReference type="EMBL" id="FWFZ01000012">
    <property type="protein sequence ID" value="SLN56481.1"/>
    <property type="molecule type" value="Genomic_DNA"/>
</dbReference>
<dbReference type="PROSITE" id="PS50263">
    <property type="entry name" value="CN_HYDROLASE"/>
    <property type="match status" value="1"/>
</dbReference>
<evidence type="ECO:0000256" key="1">
    <source>
        <dbReference type="ARBA" id="ARBA00022801"/>
    </source>
</evidence>
<dbReference type="InterPro" id="IPR050345">
    <property type="entry name" value="Aliph_Amidase/BUP"/>
</dbReference>
<name>A0A1Y5T8X4_9RHOB</name>
<protein>
    <submittedName>
        <fullName evidence="3">Formamidase</fullName>
        <ecNumber evidence="3">3.5.1.49</ecNumber>
    </submittedName>
</protein>
<feature type="domain" description="CN hydrolase" evidence="2">
    <location>
        <begin position="6"/>
        <end position="271"/>
    </location>
</feature>
<accession>A0A1Y5T8X4</accession>
<dbReference type="AlphaFoldDB" id="A0A1Y5T8X4"/>
<dbReference type="EC" id="3.5.1.49" evidence="3"/>
<dbReference type="RefSeq" id="WP_085879396.1">
    <property type="nucleotide sequence ID" value="NZ_FWFZ01000012.1"/>
</dbReference>
<evidence type="ECO:0000313" key="4">
    <source>
        <dbReference type="Proteomes" id="UP000193900"/>
    </source>
</evidence>
<dbReference type="PANTHER" id="PTHR43674">
    <property type="entry name" value="NITRILASE C965.09-RELATED"/>
    <property type="match status" value="1"/>
</dbReference>
<dbReference type="Gene3D" id="3.60.110.10">
    <property type="entry name" value="Carbon-nitrogen hydrolase"/>
    <property type="match status" value="1"/>
</dbReference>
<reference evidence="3 4" key="1">
    <citation type="submission" date="2017-03" db="EMBL/GenBank/DDBJ databases">
        <authorList>
            <person name="Afonso C.L."/>
            <person name="Miller P.J."/>
            <person name="Scott M.A."/>
            <person name="Spackman E."/>
            <person name="Goraichik I."/>
            <person name="Dimitrov K.M."/>
            <person name="Suarez D.L."/>
            <person name="Swayne D.E."/>
        </authorList>
    </citation>
    <scope>NUCLEOTIDE SEQUENCE [LARGE SCALE GENOMIC DNA]</scope>
    <source>
        <strain evidence="3 4">CECT 7023</strain>
    </source>
</reference>
<sequence length="341" mass="36615">MAIAPWRATCIQIESVPAFSAETKAGAWSVINGNIAVAIAAIKAACAGDAPPKLVVLPEFAFQGPPRSLPTSLWIERACTTIPGAITDQLAEVARAQGIYIAGNHFEVDPRWPDRCFNSSFLLDPKGEVILRYRRINTGSWTSPHDILDEYREAYGDDGIYPVAETELGRLAIYPCGEVSVPEITRMFMMRGAEVILHPNNEPPSPVGDAAKLCRAAENMCYLVSCNVAGTIGFSDTATGGHSQIIDHRGQILASEDSAEPTNAVTAMIDIDALQAARMDTGMGNALMRSRFAMYRDLYSAAEFYPANALADGAVETLADFAPVHRAALANLARAGVLREG</sequence>
<evidence type="ECO:0000259" key="2">
    <source>
        <dbReference type="PROSITE" id="PS50263"/>
    </source>
</evidence>
<gene>
    <name evidence="3" type="primary">amiF_2</name>
    <name evidence="3" type="ORF">ROA7023_02556</name>
</gene>
<dbReference type="Proteomes" id="UP000193900">
    <property type="component" value="Unassembled WGS sequence"/>
</dbReference>
<keyword evidence="4" id="KW-1185">Reference proteome</keyword>
<organism evidence="3 4">
    <name type="scientific">Roseisalinus antarcticus</name>
    <dbReference type="NCBI Taxonomy" id="254357"/>
    <lineage>
        <taxon>Bacteria</taxon>
        <taxon>Pseudomonadati</taxon>
        <taxon>Pseudomonadota</taxon>
        <taxon>Alphaproteobacteria</taxon>
        <taxon>Rhodobacterales</taxon>
        <taxon>Roseobacteraceae</taxon>
        <taxon>Roseisalinus</taxon>
    </lineage>
</organism>
<keyword evidence="1 3" id="KW-0378">Hydrolase</keyword>